<dbReference type="PROSITE" id="PS00775">
    <property type="entry name" value="GLYCOSYL_HYDROL_F3"/>
    <property type="match status" value="1"/>
</dbReference>
<keyword evidence="8 10" id="KW-0131">Cell cycle</keyword>
<evidence type="ECO:0000256" key="7">
    <source>
        <dbReference type="ARBA" id="ARBA00023295"/>
    </source>
</evidence>
<dbReference type="InterPro" id="IPR036962">
    <property type="entry name" value="Glyco_hydro_3_N_sf"/>
</dbReference>
<dbReference type="InterPro" id="IPR017853">
    <property type="entry name" value="GH"/>
</dbReference>
<evidence type="ECO:0000256" key="10">
    <source>
        <dbReference type="HAMAP-Rule" id="MF_00364"/>
    </source>
</evidence>
<keyword evidence="6 10" id="KW-0573">Peptidoglycan synthesis</keyword>
<comment type="pathway">
    <text evidence="10">Cell wall biogenesis; peptidoglycan recycling.</text>
</comment>
<comment type="catalytic activity">
    <reaction evidence="1 10">
        <text>Hydrolysis of terminal non-reducing N-acetyl-D-hexosamine residues in N-acetyl-beta-D-hexosaminides.</text>
        <dbReference type="EC" id="3.2.1.52"/>
    </reaction>
</comment>
<dbReference type="PANTHER" id="PTHR30480:SF13">
    <property type="entry name" value="BETA-HEXOSAMINIDASE"/>
    <property type="match status" value="1"/>
</dbReference>
<organism evidence="12 13">
    <name type="scientific">Candidatus Sedimenticola endophacoides</name>
    <dbReference type="NCBI Taxonomy" id="2548426"/>
    <lineage>
        <taxon>Bacteria</taxon>
        <taxon>Pseudomonadati</taxon>
        <taxon>Pseudomonadota</taxon>
        <taxon>Gammaproteobacteria</taxon>
        <taxon>Chromatiales</taxon>
        <taxon>Sedimenticolaceae</taxon>
        <taxon>Sedimenticola</taxon>
    </lineage>
</organism>
<dbReference type="GO" id="GO:0005975">
    <property type="term" value="P:carbohydrate metabolic process"/>
    <property type="evidence" value="ECO:0007669"/>
    <property type="project" value="InterPro"/>
</dbReference>
<dbReference type="GO" id="GO:0004563">
    <property type="term" value="F:beta-N-acetylhexosaminidase activity"/>
    <property type="evidence" value="ECO:0007669"/>
    <property type="project" value="UniProtKB-UniRule"/>
</dbReference>
<keyword evidence="5 10" id="KW-0133">Cell shape</keyword>
<feature type="site" description="Important for catalytic activity" evidence="10">
    <location>
        <position position="179"/>
    </location>
</feature>
<evidence type="ECO:0000256" key="1">
    <source>
        <dbReference type="ARBA" id="ARBA00001231"/>
    </source>
</evidence>
<feature type="domain" description="Glycoside hydrolase family 3 N-terminal" evidence="11">
    <location>
        <begin position="18"/>
        <end position="298"/>
    </location>
</feature>
<reference evidence="12 13" key="1">
    <citation type="submission" date="2018-01" db="EMBL/GenBank/DDBJ databases">
        <title>Novel co-symbiosis in the lucinid bivalve Phacoides pectinatus.</title>
        <authorList>
            <person name="Lim S.J."/>
            <person name="Davis B.G."/>
            <person name="Gill D.E."/>
            <person name="Engel A.S."/>
            <person name="Anderson L.C."/>
            <person name="Campbell B.J."/>
        </authorList>
    </citation>
    <scope>NUCLEOTIDE SEQUENCE [LARGE SCALE GENOMIC DNA]</scope>
    <source>
        <strain evidence="12">N3_P5</strain>
    </source>
</reference>
<evidence type="ECO:0000259" key="11">
    <source>
        <dbReference type="Pfam" id="PF00933"/>
    </source>
</evidence>
<comment type="caution">
    <text evidence="12">The sequence shown here is derived from an EMBL/GenBank/DDBJ whole genome shotgun (WGS) entry which is preliminary data.</text>
</comment>
<evidence type="ECO:0000256" key="2">
    <source>
        <dbReference type="ARBA" id="ARBA00022490"/>
    </source>
</evidence>
<dbReference type="AlphaFoldDB" id="A0A6N4E2V8"/>
<accession>A0A6N4E2V8</accession>
<dbReference type="EC" id="3.2.1.52" evidence="10"/>
<dbReference type="GO" id="GO:0071555">
    <property type="term" value="P:cell wall organization"/>
    <property type="evidence" value="ECO:0007669"/>
    <property type="project" value="UniProtKB-KW"/>
</dbReference>
<feature type="active site" description="Proton donor/acceptor" evidence="10">
    <location>
        <position position="181"/>
    </location>
</feature>
<proteinExistence type="inferred from homology"/>
<protein>
    <recommendedName>
        <fullName evidence="10">Beta-hexosaminidase</fullName>
        <ecNumber evidence="10">3.2.1.52</ecNumber>
    </recommendedName>
    <alternativeName>
        <fullName evidence="10">Beta-N-acetylhexosaminidase</fullName>
    </alternativeName>
    <alternativeName>
        <fullName evidence="10">N-acetyl-beta-glucosaminidase</fullName>
    </alternativeName>
</protein>
<dbReference type="Gene3D" id="3.20.20.300">
    <property type="entry name" value="Glycoside hydrolase, family 3, N-terminal domain"/>
    <property type="match status" value="1"/>
</dbReference>
<dbReference type="InterPro" id="IPR022956">
    <property type="entry name" value="Beta_hexosaminidase_bac"/>
</dbReference>
<dbReference type="GO" id="GO:0009252">
    <property type="term" value="P:peptidoglycan biosynthetic process"/>
    <property type="evidence" value="ECO:0007669"/>
    <property type="project" value="UniProtKB-KW"/>
</dbReference>
<dbReference type="GO" id="GO:0009254">
    <property type="term" value="P:peptidoglycan turnover"/>
    <property type="evidence" value="ECO:0007669"/>
    <property type="project" value="UniProtKB-UniRule"/>
</dbReference>
<dbReference type="SUPFAM" id="SSF51445">
    <property type="entry name" value="(Trans)glycosidases"/>
    <property type="match status" value="1"/>
</dbReference>
<dbReference type="PANTHER" id="PTHR30480">
    <property type="entry name" value="BETA-HEXOSAMINIDASE-RELATED"/>
    <property type="match status" value="1"/>
</dbReference>
<comment type="subcellular location">
    <subcellularLocation>
        <location evidence="10">Cytoplasm</location>
    </subcellularLocation>
</comment>
<evidence type="ECO:0000256" key="6">
    <source>
        <dbReference type="ARBA" id="ARBA00022984"/>
    </source>
</evidence>
<dbReference type="HAMAP" id="MF_00364">
    <property type="entry name" value="NagZ"/>
    <property type="match status" value="1"/>
</dbReference>
<dbReference type="Pfam" id="PF00933">
    <property type="entry name" value="Glyco_hydro_3"/>
    <property type="match status" value="1"/>
</dbReference>
<evidence type="ECO:0000256" key="9">
    <source>
        <dbReference type="ARBA" id="ARBA00023316"/>
    </source>
</evidence>
<dbReference type="UniPathway" id="UPA00544"/>
<evidence type="ECO:0000313" key="13">
    <source>
        <dbReference type="Proteomes" id="UP000250928"/>
    </source>
</evidence>
<keyword evidence="4 10" id="KW-0378">Hydrolase</keyword>
<dbReference type="GO" id="GO:0008360">
    <property type="term" value="P:regulation of cell shape"/>
    <property type="evidence" value="ECO:0007669"/>
    <property type="project" value="UniProtKB-KW"/>
</dbReference>
<sequence length="349" mass="38334">MSHGPLMLDLAGTSLSPLEREMLQHPAAGGVILFGRNYESPRQIAELIGQIHQARRPSLLVAVDQEGGRVQRFREGFTRLPPPAWLGVRYAAQPRQGKRDAELIGWLMAAELRAVGVDFSFAPVLDIDRGISEVIGDRALHASPQVVADFGCAWMRGVHQAGMAAVGKHFPGHGGVSEDSHLALPVDRREVELLLEQDLLPFRRLIDNGLEAIMPAHVVYERAAPELAGFSRFWLAEVLRGQLGFQGVIFSDDLSMNAAHEAGSYGERAALALEAGCDMILVCNDPQGAAEVLQSLEAYSDPVSQMRLIRMHGRRSYRRDQLHLEPKWAEALALVAEFEGNPSLDLNFS</sequence>
<dbReference type="InterPro" id="IPR001764">
    <property type="entry name" value="Glyco_hydro_3_N"/>
</dbReference>
<feature type="binding site" evidence="10">
    <location>
        <position position="64"/>
    </location>
    <ligand>
        <name>substrate</name>
    </ligand>
</feature>
<comment type="similarity">
    <text evidence="10">Belongs to the glycosyl hydrolase 3 family. NagZ subfamily.</text>
</comment>
<feature type="binding site" evidence="10">
    <location>
        <position position="138"/>
    </location>
    <ligand>
        <name>substrate</name>
    </ligand>
</feature>
<dbReference type="GO" id="GO:0051301">
    <property type="term" value="P:cell division"/>
    <property type="evidence" value="ECO:0007669"/>
    <property type="project" value="UniProtKB-KW"/>
</dbReference>
<dbReference type="InterPro" id="IPR050226">
    <property type="entry name" value="NagZ_Beta-hexosaminidase"/>
</dbReference>
<keyword evidence="7 10" id="KW-0326">Glycosidase</keyword>
<evidence type="ECO:0000313" key="12">
    <source>
        <dbReference type="EMBL" id="PUE04893.1"/>
    </source>
</evidence>
<evidence type="ECO:0000256" key="4">
    <source>
        <dbReference type="ARBA" id="ARBA00022801"/>
    </source>
</evidence>
<keyword evidence="3 10" id="KW-0132">Cell division</keyword>
<dbReference type="InterPro" id="IPR019800">
    <property type="entry name" value="Glyco_hydro_3_AS"/>
</dbReference>
<comment type="function">
    <text evidence="10">Plays a role in peptidoglycan recycling by cleaving the terminal beta-1,4-linked N-acetylglucosamine (GlcNAc) from peptide-linked peptidoglycan fragments, giving rise to free GlcNAc, anhydro-N-acetylmuramic acid and anhydro-N-acetylmuramic acid-linked peptides.</text>
</comment>
<evidence type="ECO:0000256" key="5">
    <source>
        <dbReference type="ARBA" id="ARBA00022960"/>
    </source>
</evidence>
<feature type="active site" description="Nucleophile" evidence="10">
    <location>
        <position position="252"/>
    </location>
</feature>
<gene>
    <name evidence="10" type="primary">nagZ</name>
    <name evidence="12" type="ORF">C3L24_02325</name>
</gene>
<dbReference type="GO" id="GO:0005737">
    <property type="term" value="C:cytoplasm"/>
    <property type="evidence" value="ECO:0007669"/>
    <property type="project" value="UniProtKB-SubCell"/>
</dbReference>
<keyword evidence="9 10" id="KW-0961">Cell wall biogenesis/degradation</keyword>
<feature type="binding site" evidence="10">
    <location>
        <begin position="168"/>
        <end position="169"/>
    </location>
    <ligand>
        <name>substrate</name>
    </ligand>
</feature>
<evidence type="ECO:0000256" key="3">
    <source>
        <dbReference type="ARBA" id="ARBA00022618"/>
    </source>
</evidence>
<feature type="binding site" evidence="10">
    <location>
        <position position="72"/>
    </location>
    <ligand>
        <name>substrate</name>
    </ligand>
</feature>
<dbReference type="Proteomes" id="UP000250928">
    <property type="component" value="Unassembled WGS sequence"/>
</dbReference>
<evidence type="ECO:0000256" key="8">
    <source>
        <dbReference type="ARBA" id="ARBA00023306"/>
    </source>
</evidence>
<dbReference type="EMBL" id="PQCO01000105">
    <property type="protein sequence ID" value="PUE04893.1"/>
    <property type="molecule type" value="Genomic_DNA"/>
</dbReference>
<name>A0A6N4E2V8_9GAMM</name>
<keyword evidence="2 10" id="KW-0963">Cytoplasm</keyword>
<dbReference type="NCBIfam" id="NF003740">
    <property type="entry name" value="PRK05337.1"/>
    <property type="match status" value="1"/>
</dbReference>